<dbReference type="SUPFAM" id="SSF53756">
    <property type="entry name" value="UDP-Glycosyltransferase/glycogen phosphorylase"/>
    <property type="match status" value="1"/>
</dbReference>
<dbReference type="GO" id="GO:0008194">
    <property type="term" value="F:UDP-glycosyltransferase activity"/>
    <property type="evidence" value="ECO:0007669"/>
    <property type="project" value="InterPro"/>
</dbReference>
<evidence type="ECO:0000259" key="1">
    <source>
        <dbReference type="Pfam" id="PF06722"/>
    </source>
</evidence>
<dbReference type="Proteomes" id="UP000515563">
    <property type="component" value="Chromosome"/>
</dbReference>
<dbReference type="PANTHER" id="PTHR48050:SF13">
    <property type="entry name" value="STEROL 3-BETA-GLUCOSYLTRANSFERASE UGT80A2"/>
    <property type="match status" value="1"/>
</dbReference>
<proteinExistence type="predicted"/>
<sequence length="413" mass="44372">MGTRGDAQPMAVLAAELAGRGHDVKLALNTDLRWLGDRLGVTTFDLELNAREFMESEQGRKWLASGDMASYVRWLLDYKRRIADLLHAKLIEHTADADVVISGSVTELEASVITEAAGAQYVAVHYAPMRSNSAYPHMVVSREVFSPERNLETYEQVEKGNWPVFEPFVNALRAKVGLEPATLGTSARLERSGSLELQIYSQHLVPELTEWGPRRPITGFLFPSDEQQAKLNGTVDPELDRWLDAGDPPVYFGFGSMPILDPQAALSLIEQVSGKLGVRALIGAGWNDLDLSTAPGGRVRVVGEFDHETVLRKCVAAVHHGGAGTTGSSIRAGLPTVICGVFADQPFWGARLAALGVGSTLAFADLSSDALLAALEPVLTNGSAERARDLAGKLNSEGGVTAAADAFERTVKA</sequence>
<dbReference type="Pfam" id="PF06722">
    <property type="entry name" value="EryCIII-like_C"/>
    <property type="match status" value="1"/>
</dbReference>
<name>A0A7G6X1L0_9ACTN</name>
<feature type="domain" description="Erythromycin biosynthesis protein CIII-like C-terminal" evidence="1">
    <location>
        <begin position="290"/>
        <end position="384"/>
    </location>
</feature>
<dbReference type="InterPro" id="IPR010610">
    <property type="entry name" value="EryCIII-like_C"/>
</dbReference>
<dbReference type="InterPro" id="IPR002213">
    <property type="entry name" value="UDP_glucos_trans"/>
</dbReference>
<keyword evidence="2" id="KW-0808">Transferase</keyword>
<dbReference type="CDD" id="cd03784">
    <property type="entry name" value="GT1_Gtf-like"/>
    <property type="match status" value="1"/>
</dbReference>
<gene>
    <name evidence="2" type="ORF">F1D05_22190</name>
</gene>
<keyword evidence="3" id="KW-1185">Reference proteome</keyword>
<dbReference type="Gene3D" id="3.40.50.2000">
    <property type="entry name" value="Glycogen Phosphorylase B"/>
    <property type="match status" value="2"/>
</dbReference>
<dbReference type="PANTHER" id="PTHR48050">
    <property type="entry name" value="STEROL 3-BETA-GLUCOSYLTRANSFERASE"/>
    <property type="match status" value="1"/>
</dbReference>
<dbReference type="GO" id="GO:0017000">
    <property type="term" value="P:antibiotic biosynthetic process"/>
    <property type="evidence" value="ECO:0007669"/>
    <property type="project" value="UniProtKB-ARBA"/>
</dbReference>
<dbReference type="RefSeq" id="WP_185442119.1">
    <property type="nucleotide sequence ID" value="NZ_CP043661.1"/>
</dbReference>
<reference evidence="2 3" key="2">
    <citation type="journal article" date="2020" name="Microbiol. Resour. Announc.">
        <title>Antarctic desert soil bacteria exhibit high novel natural product potential, evaluated through long-read genome sequencing and comparative genomics.</title>
        <authorList>
            <person name="Benaud N."/>
            <person name="Edwards R.J."/>
            <person name="Amos T.G."/>
            <person name="D'Agostino P.M."/>
            <person name="Gutierrez-Chavez C."/>
            <person name="Montgomery K."/>
            <person name="Nicetic I."/>
            <person name="Ferrari B.C."/>
        </authorList>
    </citation>
    <scope>NUCLEOTIDE SEQUENCE [LARGE SCALE GENOMIC DNA]</scope>
    <source>
        <strain evidence="2 3">SPB151</strain>
    </source>
</reference>
<evidence type="ECO:0000313" key="3">
    <source>
        <dbReference type="Proteomes" id="UP000515563"/>
    </source>
</evidence>
<protein>
    <submittedName>
        <fullName evidence="2">Glycosyltransferase family 1 protein</fullName>
    </submittedName>
</protein>
<evidence type="ECO:0000313" key="2">
    <source>
        <dbReference type="EMBL" id="QNE20125.1"/>
    </source>
</evidence>
<dbReference type="FunFam" id="3.40.50.2000:FF:000009">
    <property type="entry name" value="Sterol 3-beta-glucosyltransferase UGT80A2"/>
    <property type="match status" value="1"/>
</dbReference>
<reference evidence="3" key="1">
    <citation type="submission" date="2019-09" db="EMBL/GenBank/DDBJ databases">
        <title>Antimicrobial potential of Antarctic Bacteria.</title>
        <authorList>
            <person name="Benaud N."/>
            <person name="Edwards R.J."/>
            <person name="Ferrari B.C."/>
        </authorList>
    </citation>
    <scope>NUCLEOTIDE SEQUENCE [LARGE SCALE GENOMIC DNA]</scope>
    <source>
        <strain evidence="3">SPB151</strain>
    </source>
</reference>
<organism evidence="2 3">
    <name type="scientific">Kribbella qitaiheensis</name>
    <dbReference type="NCBI Taxonomy" id="1544730"/>
    <lineage>
        <taxon>Bacteria</taxon>
        <taxon>Bacillati</taxon>
        <taxon>Actinomycetota</taxon>
        <taxon>Actinomycetes</taxon>
        <taxon>Propionibacteriales</taxon>
        <taxon>Kribbellaceae</taxon>
        <taxon>Kribbella</taxon>
    </lineage>
</organism>
<dbReference type="KEGG" id="kqi:F1D05_22190"/>
<dbReference type="GO" id="GO:0016758">
    <property type="term" value="F:hexosyltransferase activity"/>
    <property type="evidence" value="ECO:0007669"/>
    <property type="project" value="UniProtKB-ARBA"/>
</dbReference>
<dbReference type="InterPro" id="IPR050426">
    <property type="entry name" value="Glycosyltransferase_28"/>
</dbReference>
<accession>A0A7G6X1L0</accession>
<dbReference type="AlphaFoldDB" id="A0A7G6X1L0"/>
<dbReference type="EMBL" id="CP043661">
    <property type="protein sequence ID" value="QNE20125.1"/>
    <property type="molecule type" value="Genomic_DNA"/>
</dbReference>